<keyword evidence="9 16" id="KW-1278">Translocase</keyword>
<dbReference type="EMBL" id="MDYQ01000280">
    <property type="protein sequence ID" value="PRP77110.1"/>
    <property type="molecule type" value="Genomic_DNA"/>
</dbReference>
<feature type="region of interest" description="Disordered" evidence="17">
    <location>
        <begin position="99"/>
        <end position="132"/>
    </location>
</feature>
<dbReference type="FunFam" id="3.40.50.1000:FF:000190">
    <property type="entry name" value="Phospholipid-transporting ATPase"/>
    <property type="match status" value="1"/>
</dbReference>
<name>A0A2P6MZI3_9EUKA</name>
<feature type="compositionally biased region" description="Basic residues" evidence="17">
    <location>
        <begin position="25"/>
        <end position="34"/>
    </location>
</feature>
<feature type="region of interest" description="Disordered" evidence="17">
    <location>
        <begin position="14"/>
        <end position="35"/>
    </location>
</feature>
<evidence type="ECO:0000256" key="17">
    <source>
        <dbReference type="SAM" id="MobiDB-lite"/>
    </source>
</evidence>
<feature type="compositionally biased region" description="Basic and acidic residues" evidence="17">
    <location>
        <begin position="103"/>
        <end position="112"/>
    </location>
</feature>
<feature type="domain" description="P-type ATPase N-terminal" evidence="19">
    <location>
        <begin position="184"/>
        <end position="235"/>
    </location>
</feature>
<feature type="domain" description="P-type ATPase A" evidence="18">
    <location>
        <begin position="273"/>
        <end position="328"/>
    </location>
</feature>
<evidence type="ECO:0000256" key="14">
    <source>
        <dbReference type="PIRSR" id="PIRSR606539-2"/>
    </source>
</evidence>
<feature type="transmembrane region" description="Helical" evidence="16">
    <location>
        <begin position="1047"/>
        <end position="1067"/>
    </location>
</feature>
<dbReference type="GO" id="GO:0016887">
    <property type="term" value="F:ATP hydrolysis activity"/>
    <property type="evidence" value="ECO:0007669"/>
    <property type="project" value="InterPro"/>
</dbReference>
<evidence type="ECO:0000256" key="4">
    <source>
        <dbReference type="ARBA" id="ARBA00022692"/>
    </source>
</evidence>
<dbReference type="InterPro" id="IPR008250">
    <property type="entry name" value="ATPase_P-typ_transduc_dom_A_sf"/>
</dbReference>
<evidence type="ECO:0000256" key="15">
    <source>
        <dbReference type="PIRSR" id="PIRSR606539-3"/>
    </source>
</evidence>
<evidence type="ECO:0000256" key="16">
    <source>
        <dbReference type="RuleBase" id="RU362033"/>
    </source>
</evidence>
<reference evidence="21 22" key="1">
    <citation type="journal article" date="2018" name="Genome Biol. Evol.">
        <title>Multiple Roots of Fruiting Body Formation in Amoebozoa.</title>
        <authorList>
            <person name="Hillmann F."/>
            <person name="Forbes G."/>
            <person name="Novohradska S."/>
            <person name="Ferling I."/>
            <person name="Riege K."/>
            <person name="Groth M."/>
            <person name="Westermann M."/>
            <person name="Marz M."/>
            <person name="Spaller T."/>
            <person name="Winckler T."/>
            <person name="Schaap P."/>
            <person name="Glockner G."/>
        </authorList>
    </citation>
    <scope>NUCLEOTIDE SEQUENCE [LARGE SCALE GENOMIC DNA]</scope>
    <source>
        <strain evidence="21 22">Jena</strain>
    </source>
</reference>
<feature type="binding site" evidence="14">
    <location>
        <position position="844"/>
    </location>
    <ligand>
        <name>ATP</name>
        <dbReference type="ChEBI" id="CHEBI:30616"/>
    </ligand>
</feature>
<evidence type="ECO:0000256" key="6">
    <source>
        <dbReference type="ARBA" id="ARBA00022741"/>
    </source>
</evidence>
<proteinExistence type="inferred from homology"/>
<evidence type="ECO:0000313" key="21">
    <source>
        <dbReference type="EMBL" id="PRP77110.1"/>
    </source>
</evidence>
<feature type="binding site" evidence="15">
    <location>
        <position position="566"/>
    </location>
    <ligand>
        <name>Mg(2+)</name>
        <dbReference type="ChEBI" id="CHEBI:18420"/>
    </ligand>
</feature>
<feature type="transmembrane region" description="Helical" evidence="16">
    <location>
        <begin position="452"/>
        <end position="474"/>
    </location>
</feature>
<dbReference type="GO" id="GO:0005886">
    <property type="term" value="C:plasma membrane"/>
    <property type="evidence" value="ECO:0007669"/>
    <property type="project" value="TreeGrafter"/>
</dbReference>
<feature type="binding site" evidence="14">
    <location>
        <position position="845"/>
    </location>
    <ligand>
        <name>ATP</name>
        <dbReference type="ChEBI" id="CHEBI:30616"/>
    </ligand>
</feature>
<comment type="subcellular location">
    <subcellularLocation>
        <location evidence="2">Endomembrane system</location>
    </subcellularLocation>
    <subcellularLocation>
        <location evidence="1 16">Membrane</location>
        <topology evidence="1 16">Multi-pass membrane protein</topology>
    </subcellularLocation>
</comment>
<feature type="binding site" evidence="14">
    <location>
        <position position="960"/>
    </location>
    <ligand>
        <name>ATP</name>
        <dbReference type="ChEBI" id="CHEBI:30616"/>
    </ligand>
</feature>
<dbReference type="OrthoDB" id="377733at2759"/>
<feature type="binding site" evidence="15">
    <location>
        <position position="961"/>
    </location>
    <ligand>
        <name>Mg(2+)</name>
        <dbReference type="ChEBI" id="CHEBI:18420"/>
    </ligand>
</feature>
<evidence type="ECO:0000256" key="5">
    <source>
        <dbReference type="ARBA" id="ARBA00022723"/>
    </source>
</evidence>
<dbReference type="InterPro" id="IPR036412">
    <property type="entry name" value="HAD-like_sf"/>
</dbReference>
<keyword evidence="10 16" id="KW-1133">Transmembrane helix</keyword>
<dbReference type="GO" id="GO:0005524">
    <property type="term" value="F:ATP binding"/>
    <property type="evidence" value="ECO:0007669"/>
    <property type="project" value="UniProtKB-UniRule"/>
</dbReference>
<feature type="binding site" evidence="14">
    <location>
        <position position="566"/>
    </location>
    <ligand>
        <name>ATP</name>
        <dbReference type="ChEBI" id="CHEBI:30616"/>
    </ligand>
</feature>
<feature type="compositionally biased region" description="Low complexity" evidence="17">
    <location>
        <begin position="14"/>
        <end position="24"/>
    </location>
</feature>
<organism evidence="21 22">
    <name type="scientific">Planoprotostelium fungivorum</name>
    <dbReference type="NCBI Taxonomy" id="1890364"/>
    <lineage>
        <taxon>Eukaryota</taxon>
        <taxon>Amoebozoa</taxon>
        <taxon>Evosea</taxon>
        <taxon>Variosea</taxon>
        <taxon>Cavosteliida</taxon>
        <taxon>Cavosteliaceae</taxon>
        <taxon>Planoprotostelium</taxon>
    </lineage>
</organism>
<gene>
    <name evidence="21" type="ORF">PROFUN_12965</name>
</gene>
<feature type="binding site" evidence="14">
    <location>
        <position position="731"/>
    </location>
    <ligand>
        <name>ATP</name>
        <dbReference type="ChEBI" id="CHEBI:30616"/>
    </ligand>
</feature>
<keyword evidence="5 15" id="KW-0479">Metal-binding</keyword>
<dbReference type="InterPro" id="IPR023214">
    <property type="entry name" value="HAD_sf"/>
</dbReference>
<evidence type="ECO:0000256" key="2">
    <source>
        <dbReference type="ARBA" id="ARBA00004308"/>
    </source>
</evidence>
<evidence type="ECO:0000259" key="18">
    <source>
        <dbReference type="Pfam" id="PF00122"/>
    </source>
</evidence>
<feature type="binding site" evidence="14">
    <location>
        <position position="961"/>
    </location>
    <ligand>
        <name>ATP</name>
        <dbReference type="ChEBI" id="CHEBI:30616"/>
    </ligand>
</feature>
<dbReference type="Pfam" id="PF16209">
    <property type="entry name" value="PhoLip_ATPase_N"/>
    <property type="match status" value="1"/>
</dbReference>
<dbReference type="Gene3D" id="3.40.1110.10">
    <property type="entry name" value="Calcium-transporting ATPase, cytoplasmic domain N"/>
    <property type="match status" value="1"/>
</dbReference>
<evidence type="ECO:0000256" key="13">
    <source>
        <dbReference type="PIRSR" id="PIRSR606539-1"/>
    </source>
</evidence>
<evidence type="ECO:0000256" key="1">
    <source>
        <dbReference type="ARBA" id="ARBA00004141"/>
    </source>
</evidence>
<dbReference type="SFLD" id="SFLDS00003">
    <property type="entry name" value="Haloacid_Dehalogenase"/>
    <property type="match status" value="1"/>
</dbReference>
<dbReference type="NCBIfam" id="TIGR01652">
    <property type="entry name" value="ATPase-Plipid"/>
    <property type="match status" value="1"/>
</dbReference>
<dbReference type="InterPro" id="IPR018303">
    <property type="entry name" value="ATPase_P-typ_P_site"/>
</dbReference>
<feature type="region of interest" description="Disordered" evidence="17">
    <location>
        <begin position="1254"/>
        <end position="1283"/>
    </location>
</feature>
<accession>A0A2P6MZI3</accession>
<feature type="binding site" evidence="14">
    <location>
        <position position="565"/>
    </location>
    <ligand>
        <name>ATP</name>
        <dbReference type="ChEBI" id="CHEBI:30616"/>
    </ligand>
</feature>
<dbReference type="InterPro" id="IPR032631">
    <property type="entry name" value="P-type_ATPase_N"/>
</dbReference>
<evidence type="ECO:0000256" key="9">
    <source>
        <dbReference type="ARBA" id="ARBA00022967"/>
    </source>
</evidence>
<dbReference type="SFLD" id="SFLDG00002">
    <property type="entry name" value="C1.7:_P-type_atpase_like"/>
    <property type="match status" value="1"/>
</dbReference>
<dbReference type="InterPro" id="IPR001757">
    <property type="entry name" value="P_typ_ATPase"/>
</dbReference>
<evidence type="ECO:0000259" key="19">
    <source>
        <dbReference type="Pfam" id="PF16209"/>
    </source>
</evidence>
<comment type="similarity">
    <text evidence="3 16">Belongs to the cation transport ATPase (P-type) (TC 3.A.3) family. Type IV subfamily.</text>
</comment>
<dbReference type="SUPFAM" id="SSF81665">
    <property type="entry name" value="Calcium ATPase, transmembrane domain M"/>
    <property type="match status" value="1"/>
</dbReference>
<dbReference type="Pfam" id="PF16212">
    <property type="entry name" value="PhoLip_ATPase_C"/>
    <property type="match status" value="1"/>
</dbReference>
<dbReference type="SFLD" id="SFLDF00027">
    <property type="entry name" value="p-type_atpase"/>
    <property type="match status" value="1"/>
</dbReference>
<evidence type="ECO:0000256" key="11">
    <source>
        <dbReference type="ARBA" id="ARBA00023136"/>
    </source>
</evidence>
<feature type="compositionally biased region" description="Basic residues" evidence="17">
    <location>
        <begin position="1258"/>
        <end position="1267"/>
    </location>
</feature>
<dbReference type="EC" id="7.6.2.1" evidence="16"/>
<dbReference type="GO" id="GO:0000287">
    <property type="term" value="F:magnesium ion binding"/>
    <property type="evidence" value="ECO:0007669"/>
    <property type="project" value="UniProtKB-UniRule"/>
</dbReference>
<evidence type="ECO:0000256" key="8">
    <source>
        <dbReference type="ARBA" id="ARBA00022842"/>
    </source>
</evidence>
<feature type="binding site" evidence="14">
    <location>
        <position position="843"/>
    </location>
    <ligand>
        <name>ATP</name>
        <dbReference type="ChEBI" id="CHEBI:30616"/>
    </ligand>
</feature>
<dbReference type="InterPro" id="IPR006539">
    <property type="entry name" value="P-type_ATPase_IV"/>
</dbReference>
<evidence type="ECO:0000256" key="3">
    <source>
        <dbReference type="ARBA" id="ARBA00008109"/>
    </source>
</evidence>
<feature type="transmembrane region" description="Helical" evidence="16">
    <location>
        <begin position="494"/>
        <end position="516"/>
    </location>
</feature>
<keyword evidence="11 16" id="KW-0472">Membrane</keyword>
<dbReference type="SUPFAM" id="SSF81660">
    <property type="entry name" value="Metal cation-transporting ATPase, ATP-binding domain N"/>
    <property type="match status" value="1"/>
</dbReference>
<feature type="compositionally biased region" description="Polar residues" evidence="17">
    <location>
        <begin position="1268"/>
        <end position="1283"/>
    </location>
</feature>
<dbReference type="Pfam" id="PF13246">
    <property type="entry name" value="Cation_ATPase"/>
    <property type="match status" value="1"/>
</dbReference>
<dbReference type="SUPFAM" id="SSF56784">
    <property type="entry name" value="HAD-like"/>
    <property type="match status" value="1"/>
</dbReference>
<sequence length="1283" mass="146814">MAIHMGGVTLTTATAQTSSSLHSSKAPKKIKQKHSGLLPQNRRRFTGQTLPQGRRSHSAFRDLVAIVILFMLVQENPRKTRLSRRSRKQIRRKTFPLILDANMAKDSHERSPLLKRHKKQKDDEEEDKPIQPASRFGRTFRKIFTSQAHERKSTEEKEDEFETNAQGLREVYAGYPEKHIFRHGNGVKTSKYSLLTFPFLNTWEQFRRLANLYFLINSIIALFPSISPVNPITTILPLAFVFGVTAIKEAWEDWKRHRADHKVNSFNCQVFDLQSGKFEKVKWSKLKAGHIVKIKEKQQIPADVVLLSSSEEKGIAFVEASSLDGEAGLRRREPLKQTADLNNEEALKEWLQQGVIVECERPNERMSSFEGRIKFEESNEKFQHESDREEESEESGQLPLTMKQMLLRSCTLESTEWAVGIVVYTGHDTRTMRNAKSPQFKLSAFEHSINHFLILLLVYTLIIMVASALTGTLWQNSQDDSLWYLPLSDSPFITFLMLLPTFLILYNVTIPISLYVSMEMVKVALTFFVSHDIKMYDEGSDTRAKPRTSSIIEELGQIGYVFADKTGTLTVNVMKLITCSINEKLYDFPRDEEEEEGESVDTRAENPEKSQNILEYLGADGKGKKGRGGSDDNKDKVDEFMFLLAICNSVIPQPNPDNPEETLFAGSSPDESALVESAKKAGYVLQSRTMETVKINDEEYKVLNNIEFTSDRKKMSSIIRTKDNKIVLYTKGADSAILENLTKDDIRQKTEEHIKSFAENGLRTLCMAKKEIDESTYKEWNDKYKKASSSLRDRDKKMDEVSAEIEKDLELIGAVAIEDKLQKKVPQSIQTLRDAGLKVWVLTGDKLETAVNIAKTANLINPEEMNVVTVRKDDGDVIEQLQKAKSKWKKNTGEKENALVVDGSALTEIFKKNKKDFYKTSKQCKSVLVCRASPLQKSEVVALYKEMQKKKLLAIGDGANDVSMIREAHVGVGISGREGMQAAMSSDYAIAQFRFLVPLLLVHGRWAYKRLSKLVLYSFYKNITFCMCQFWFAYYNRYSGQTLFDSWSLSMFNTLFTSLPILVVAAFDQDVSRRSMKDYPQLYRESIDKPSFSLKWATLWFVEGIIHSAIIFFGVVFLFSQGAITSHGHDFGLWTLGTAVYTVVIITVNVKLALEVNSWNLWILASLVFSVVIWFVWLALFSFVPPSANALFNDNVLYGVPIFLLRSYVFWSCCILLPFLCLIPDFGYKYLRRRYNPFNWQIVEEIEKFGVDQEKRPKKEKKKRHSNRTPLRSVSEHYSNIEL</sequence>
<dbReference type="Proteomes" id="UP000241769">
    <property type="component" value="Unassembled WGS sequence"/>
</dbReference>
<feature type="binding site" evidence="14">
    <location>
        <position position="708"/>
    </location>
    <ligand>
        <name>ATP</name>
        <dbReference type="ChEBI" id="CHEBI:30616"/>
    </ligand>
</feature>
<evidence type="ECO:0000256" key="12">
    <source>
        <dbReference type="ARBA" id="ARBA00034036"/>
    </source>
</evidence>
<feature type="transmembrane region" description="Helical" evidence="16">
    <location>
        <begin position="232"/>
        <end position="251"/>
    </location>
</feature>
<dbReference type="PANTHER" id="PTHR24092">
    <property type="entry name" value="PROBABLE PHOSPHOLIPID-TRANSPORTING ATPASE"/>
    <property type="match status" value="1"/>
</dbReference>
<feature type="domain" description="P-type ATPase C-terminal" evidence="20">
    <location>
        <begin position="983"/>
        <end position="1237"/>
    </location>
</feature>
<comment type="catalytic activity">
    <reaction evidence="12 16">
        <text>ATP + H2O + phospholipidSide 1 = ADP + phosphate + phospholipidSide 2.</text>
        <dbReference type="EC" id="7.6.2.1"/>
    </reaction>
</comment>
<feature type="compositionally biased region" description="Acidic residues" evidence="17">
    <location>
        <begin position="590"/>
        <end position="599"/>
    </location>
</feature>
<feature type="region of interest" description="Disordered" evidence="17">
    <location>
        <begin position="588"/>
        <end position="610"/>
    </location>
</feature>
<feature type="transmembrane region" description="Helical" evidence="16">
    <location>
        <begin position="1161"/>
        <end position="1184"/>
    </location>
</feature>
<feature type="transmembrane region" description="Helical" evidence="16">
    <location>
        <begin position="1099"/>
        <end position="1119"/>
    </location>
</feature>
<dbReference type="InterPro" id="IPR032630">
    <property type="entry name" value="P_typ_ATPase_c"/>
</dbReference>
<evidence type="ECO:0000313" key="22">
    <source>
        <dbReference type="Proteomes" id="UP000241769"/>
    </source>
</evidence>
<feature type="active site" description="4-aspartylphosphate intermediate" evidence="13">
    <location>
        <position position="564"/>
    </location>
</feature>
<dbReference type="STRING" id="1890364.A0A2P6MZI3"/>
<evidence type="ECO:0000256" key="7">
    <source>
        <dbReference type="ARBA" id="ARBA00022840"/>
    </source>
</evidence>
<dbReference type="InterPro" id="IPR059000">
    <property type="entry name" value="ATPase_P-type_domA"/>
</dbReference>
<dbReference type="InterPro" id="IPR023299">
    <property type="entry name" value="ATPase_P-typ_cyto_dom_N"/>
</dbReference>
<feature type="binding site" evidence="14">
    <location>
        <position position="564"/>
    </location>
    <ligand>
        <name>ATP</name>
        <dbReference type="ChEBI" id="CHEBI:30616"/>
    </ligand>
</feature>
<evidence type="ECO:0000259" key="20">
    <source>
        <dbReference type="Pfam" id="PF16212"/>
    </source>
</evidence>
<keyword evidence="8 15" id="KW-0460">Magnesium</keyword>
<dbReference type="PROSITE" id="PS00154">
    <property type="entry name" value="ATPASE_E1_E2"/>
    <property type="match status" value="1"/>
</dbReference>
<dbReference type="GO" id="GO:0140326">
    <property type="term" value="F:ATPase-coupled intramembrane lipid transporter activity"/>
    <property type="evidence" value="ECO:0007669"/>
    <property type="project" value="UniProtKB-EC"/>
</dbReference>
<evidence type="ECO:0000256" key="10">
    <source>
        <dbReference type="ARBA" id="ARBA00022989"/>
    </source>
</evidence>
<feature type="binding site" evidence="14">
    <location>
        <position position="763"/>
    </location>
    <ligand>
        <name>ATP</name>
        <dbReference type="ChEBI" id="CHEBI:30616"/>
    </ligand>
</feature>
<feature type="binding site" evidence="15">
    <location>
        <position position="564"/>
    </location>
    <ligand>
        <name>Mg(2+)</name>
        <dbReference type="ChEBI" id="CHEBI:18420"/>
    </ligand>
</feature>
<dbReference type="Pfam" id="PF00122">
    <property type="entry name" value="E1-E2_ATPase"/>
    <property type="match status" value="1"/>
</dbReference>
<keyword evidence="4 16" id="KW-0812">Transmembrane</keyword>
<dbReference type="InParanoid" id="A0A2P6MZI3"/>
<dbReference type="GO" id="GO:0045332">
    <property type="term" value="P:phospholipid translocation"/>
    <property type="evidence" value="ECO:0007669"/>
    <property type="project" value="TreeGrafter"/>
</dbReference>
<comment type="caution">
    <text evidence="21">The sequence shown here is derived from an EMBL/GenBank/DDBJ whole genome shotgun (WGS) entry which is preliminary data.</text>
</comment>
<dbReference type="InterPro" id="IPR044492">
    <property type="entry name" value="P_typ_ATPase_HD_dom"/>
</dbReference>
<dbReference type="NCBIfam" id="TIGR01494">
    <property type="entry name" value="ATPase_P-type"/>
    <property type="match status" value="1"/>
</dbReference>
<dbReference type="InterPro" id="IPR023298">
    <property type="entry name" value="ATPase_P-typ_TM_dom_sf"/>
</dbReference>
<keyword evidence="22" id="KW-1185">Reference proteome</keyword>
<comment type="cofactor">
    <cofactor evidence="15">
        <name>Mg(2+)</name>
        <dbReference type="ChEBI" id="CHEBI:18420"/>
    </cofactor>
</comment>
<keyword evidence="6 14" id="KW-0547">Nucleotide-binding</keyword>
<feature type="binding site" evidence="14">
    <location>
        <position position="931"/>
    </location>
    <ligand>
        <name>ATP</name>
        <dbReference type="ChEBI" id="CHEBI:30616"/>
    </ligand>
</feature>
<protein>
    <recommendedName>
        <fullName evidence="16">Phospholipid-transporting ATPase</fullName>
        <ecNumber evidence="16">7.6.2.1</ecNumber>
    </recommendedName>
</protein>
<feature type="transmembrane region" description="Helical" evidence="16">
    <location>
        <begin position="1131"/>
        <end position="1154"/>
    </location>
</feature>
<keyword evidence="7 14" id="KW-0067">ATP-binding</keyword>
<dbReference type="Gene3D" id="2.70.150.10">
    <property type="entry name" value="Calcium-transporting ATPase, cytoplasmic transduction domain A"/>
    <property type="match status" value="1"/>
</dbReference>
<feature type="binding site" evidence="14">
    <location>
        <position position="671"/>
    </location>
    <ligand>
        <name>ATP</name>
        <dbReference type="ChEBI" id="CHEBI:30616"/>
    </ligand>
</feature>
<dbReference type="SUPFAM" id="SSF81653">
    <property type="entry name" value="Calcium ATPase, transduction domain A"/>
    <property type="match status" value="1"/>
</dbReference>
<feature type="binding site" evidence="14">
    <location>
        <position position="937"/>
    </location>
    <ligand>
        <name>ATP</name>
        <dbReference type="ChEBI" id="CHEBI:30616"/>
    </ligand>
</feature>
<feature type="transmembrane region" description="Helical" evidence="16">
    <location>
        <begin position="1014"/>
        <end position="1035"/>
    </location>
</feature>
<feature type="transmembrane region" description="Helical" evidence="16">
    <location>
        <begin position="1196"/>
        <end position="1223"/>
    </location>
</feature>
<feature type="binding site" evidence="15">
    <location>
        <position position="957"/>
    </location>
    <ligand>
        <name>Mg(2+)</name>
        <dbReference type="ChEBI" id="CHEBI:18420"/>
    </ligand>
</feature>
<dbReference type="Gene3D" id="3.40.50.1000">
    <property type="entry name" value="HAD superfamily/HAD-like"/>
    <property type="match status" value="1"/>
</dbReference>